<evidence type="ECO:0000313" key="1">
    <source>
        <dbReference type="EMBL" id="CAG8742624.1"/>
    </source>
</evidence>
<protein>
    <submittedName>
        <fullName evidence="1">12245_t:CDS:1</fullName>
    </submittedName>
</protein>
<gene>
    <name evidence="1" type="ORF">SPELUC_LOCUS13921</name>
</gene>
<proteinExistence type="predicted"/>
<evidence type="ECO:0000313" key="2">
    <source>
        <dbReference type="Proteomes" id="UP000789366"/>
    </source>
</evidence>
<feature type="non-terminal residue" evidence="1">
    <location>
        <position position="121"/>
    </location>
</feature>
<comment type="caution">
    <text evidence="1">The sequence shown here is derived from an EMBL/GenBank/DDBJ whole genome shotgun (WGS) entry which is preliminary data.</text>
</comment>
<organism evidence="1 2">
    <name type="scientific">Cetraspora pellucida</name>
    <dbReference type="NCBI Taxonomy" id="1433469"/>
    <lineage>
        <taxon>Eukaryota</taxon>
        <taxon>Fungi</taxon>
        <taxon>Fungi incertae sedis</taxon>
        <taxon>Mucoromycota</taxon>
        <taxon>Glomeromycotina</taxon>
        <taxon>Glomeromycetes</taxon>
        <taxon>Diversisporales</taxon>
        <taxon>Gigasporaceae</taxon>
        <taxon>Cetraspora</taxon>
    </lineage>
</organism>
<reference evidence="1" key="1">
    <citation type="submission" date="2021-06" db="EMBL/GenBank/DDBJ databases">
        <authorList>
            <person name="Kallberg Y."/>
            <person name="Tangrot J."/>
            <person name="Rosling A."/>
        </authorList>
    </citation>
    <scope>NUCLEOTIDE SEQUENCE</scope>
    <source>
        <strain evidence="1">28 12/20/2015</strain>
    </source>
</reference>
<accession>A0ACA9QBF0</accession>
<name>A0ACA9QBF0_9GLOM</name>
<sequence>MISLIDEINKINDLNSYNLILYDFDKLKPFDNKEIEINSKKYNIFSIKSEEYDMSDPFQPTHILSGDTLKQAYDDFNNDFKNVKEILCFVLGYTQGKYYKTKEFKNFLVLRIKNILCLNDL</sequence>
<dbReference type="EMBL" id="CAJVPW010038674">
    <property type="protein sequence ID" value="CAG8742624.1"/>
    <property type="molecule type" value="Genomic_DNA"/>
</dbReference>
<dbReference type="Proteomes" id="UP000789366">
    <property type="component" value="Unassembled WGS sequence"/>
</dbReference>
<keyword evidence="2" id="KW-1185">Reference proteome</keyword>